<evidence type="ECO:0000256" key="5">
    <source>
        <dbReference type="SAM" id="MobiDB-lite"/>
    </source>
</evidence>
<feature type="region of interest" description="Disordered" evidence="5">
    <location>
        <begin position="410"/>
        <end position="452"/>
    </location>
</feature>
<keyword evidence="3 6" id="KW-1133">Transmembrane helix</keyword>
<dbReference type="OMA" id="IIKPIMA"/>
<feature type="transmembrane region" description="Helical" evidence="6">
    <location>
        <begin position="336"/>
        <end position="356"/>
    </location>
</feature>
<feature type="transmembrane region" description="Helical" evidence="6">
    <location>
        <begin position="80"/>
        <end position="101"/>
    </location>
</feature>
<dbReference type="Pfam" id="PF03619">
    <property type="entry name" value="Solute_trans_a"/>
    <property type="match status" value="1"/>
</dbReference>
<dbReference type="AlphaFoldDB" id="A0A484BWW7"/>
<evidence type="ECO:0008006" key="9">
    <source>
        <dbReference type="Google" id="ProtNLM"/>
    </source>
</evidence>
<comment type="caution">
    <text evidence="7">The sequence shown here is derived from an EMBL/GenBank/DDBJ whole genome shotgun (WGS) entry which is preliminary data.</text>
</comment>
<comment type="subcellular location">
    <subcellularLocation>
        <location evidence="1">Membrane</location>
        <topology evidence="1">Multi-pass membrane protein</topology>
    </subcellularLocation>
</comment>
<keyword evidence="8" id="KW-1185">Reference proteome</keyword>
<dbReference type="GO" id="GO:0016020">
    <property type="term" value="C:membrane"/>
    <property type="evidence" value="ECO:0007669"/>
    <property type="project" value="UniProtKB-SubCell"/>
</dbReference>
<protein>
    <recommendedName>
        <fullName evidence="9">Transmembrane protein 184B</fullName>
    </recommendedName>
</protein>
<evidence type="ECO:0000256" key="2">
    <source>
        <dbReference type="ARBA" id="ARBA00022692"/>
    </source>
</evidence>
<evidence type="ECO:0000313" key="7">
    <source>
        <dbReference type="EMBL" id="TDG52580.1"/>
    </source>
</evidence>
<evidence type="ECO:0000256" key="3">
    <source>
        <dbReference type="ARBA" id="ARBA00022989"/>
    </source>
</evidence>
<dbReference type="OrthoDB" id="5348404at2759"/>
<evidence type="ECO:0000256" key="6">
    <source>
        <dbReference type="SAM" id="Phobius"/>
    </source>
</evidence>
<dbReference type="Proteomes" id="UP000295192">
    <property type="component" value="Unassembled WGS sequence"/>
</dbReference>
<feature type="transmembrane region" description="Helical" evidence="6">
    <location>
        <begin position="121"/>
        <end position="143"/>
    </location>
</feature>
<reference evidence="7 8" key="1">
    <citation type="journal article" date="2019" name="J. Hered.">
        <title>An Improved Genome Assembly for Drosophila navojoa, the Basal Species in the mojavensis Cluster.</title>
        <authorList>
            <person name="Vanderlinde T."/>
            <person name="Dupim E.G."/>
            <person name="Nazario-Yepiz N.O."/>
            <person name="Carvalho A.B."/>
        </authorList>
    </citation>
    <scope>NUCLEOTIDE SEQUENCE [LARGE SCALE GENOMIC DNA]</scope>
    <source>
        <strain evidence="7">Navoj_Jal97</strain>
        <tissue evidence="7">Whole organism</tissue>
    </source>
</reference>
<dbReference type="InterPro" id="IPR005178">
    <property type="entry name" value="Ostalpha/TMEM184C"/>
</dbReference>
<evidence type="ECO:0000313" key="8">
    <source>
        <dbReference type="Proteomes" id="UP000295192"/>
    </source>
</evidence>
<accession>A0A484BWW7</accession>
<evidence type="ECO:0000256" key="1">
    <source>
        <dbReference type="ARBA" id="ARBA00004141"/>
    </source>
</evidence>
<feature type="compositionally biased region" description="Polar residues" evidence="5">
    <location>
        <begin position="410"/>
        <end position="420"/>
    </location>
</feature>
<name>A0A484BWW7_DRONA</name>
<dbReference type="PANTHER" id="PTHR23423">
    <property type="entry name" value="ORGANIC SOLUTE TRANSPORTER-RELATED"/>
    <property type="match status" value="1"/>
</dbReference>
<dbReference type="STRING" id="7232.A0A484BWW7"/>
<dbReference type="SMART" id="SM01417">
    <property type="entry name" value="Solute_trans_a"/>
    <property type="match status" value="1"/>
</dbReference>
<feature type="transmembrane region" description="Helical" evidence="6">
    <location>
        <begin position="21"/>
        <end position="38"/>
    </location>
</feature>
<keyword evidence="4 6" id="KW-0472">Membrane</keyword>
<sequence>MCMSFDKQQSLDRMSTTPASLIEAAITVSSVAAVAAAATSNGTADTAAAATTLKPNTSYFVKMGVPPEPLDPLLHVGDGIFLQTKTAQVLAGVFVWAALFVTCQQIYQHLRWYTNPQEQRWIVRILFIVPIYATYSWISLLFFNSDNVYIYFFTVRDCYEAFVIYNFLSLCYEYLGGEGNIMSEIRGKPIKTSCLYGTCCLKGKTYTIGFLRFCKQATLQFCLVKPLVAFIIIFLQAFGHYHDGDWSADGGYIYITIIYNISVSLALYGLYLFYFATRDLLTPFEPVLKFCTIKSVIFLSFWQGVGLAILEKAQVISPIVDSAGTVTSAGTVSAGYQNFFICIEMLFAAIALRYAFPYQVYARSCIGDGHGRSVTMQSISSSLKETMNPKDIMTDAIHNFHPQYQQYTQYSSDVTSTQRGKNSRGIRVSSYDPDDPNSGNQAATTGGTTASSGGYNAVATGGGNSSCVASKTLGNQRKFIPGGQRVATISQNYNEKTMLLSSDDEYQ</sequence>
<gene>
    <name evidence="7" type="ORF">AWZ03_000813</name>
</gene>
<keyword evidence="2 6" id="KW-0812">Transmembrane</keyword>
<feature type="transmembrane region" description="Helical" evidence="6">
    <location>
        <begin position="251"/>
        <end position="275"/>
    </location>
</feature>
<feature type="compositionally biased region" description="Low complexity" evidence="5">
    <location>
        <begin position="437"/>
        <end position="452"/>
    </location>
</feature>
<organism evidence="7 8">
    <name type="scientific">Drosophila navojoa</name>
    <name type="common">Fruit fly</name>
    <dbReference type="NCBI Taxonomy" id="7232"/>
    <lineage>
        <taxon>Eukaryota</taxon>
        <taxon>Metazoa</taxon>
        <taxon>Ecdysozoa</taxon>
        <taxon>Arthropoda</taxon>
        <taxon>Hexapoda</taxon>
        <taxon>Insecta</taxon>
        <taxon>Pterygota</taxon>
        <taxon>Neoptera</taxon>
        <taxon>Endopterygota</taxon>
        <taxon>Diptera</taxon>
        <taxon>Brachycera</taxon>
        <taxon>Muscomorpha</taxon>
        <taxon>Ephydroidea</taxon>
        <taxon>Drosophilidae</taxon>
        <taxon>Drosophila</taxon>
    </lineage>
</organism>
<proteinExistence type="predicted"/>
<dbReference type="EMBL" id="LSRL02000003">
    <property type="protein sequence ID" value="TDG52580.1"/>
    <property type="molecule type" value="Genomic_DNA"/>
</dbReference>
<feature type="transmembrane region" description="Helical" evidence="6">
    <location>
        <begin position="221"/>
        <end position="239"/>
    </location>
</feature>
<evidence type="ECO:0000256" key="4">
    <source>
        <dbReference type="ARBA" id="ARBA00023136"/>
    </source>
</evidence>
<feature type="transmembrane region" description="Helical" evidence="6">
    <location>
        <begin position="287"/>
        <end position="310"/>
    </location>
</feature>